<dbReference type="PROSITE" id="PS51257">
    <property type="entry name" value="PROKAR_LIPOPROTEIN"/>
    <property type="match status" value="1"/>
</dbReference>
<feature type="chain" id="PRO_5023081139" description="PEP-CTERM protein-sorting domain-containing protein" evidence="1">
    <location>
        <begin position="25"/>
        <end position="459"/>
    </location>
</feature>
<organism evidence="2 3">
    <name type="scientific">Posidoniimonas corsicana</name>
    <dbReference type="NCBI Taxonomy" id="1938618"/>
    <lineage>
        <taxon>Bacteria</taxon>
        <taxon>Pseudomonadati</taxon>
        <taxon>Planctomycetota</taxon>
        <taxon>Planctomycetia</taxon>
        <taxon>Pirellulales</taxon>
        <taxon>Lacipirellulaceae</taxon>
        <taxon>Posidoniimonas</taxon>
    </lineage>
</organism>
<gene>
    <name evidence="2" type="ORF">KOR34_02560</name>
</gene>
<proteinExistence type="predicted"/>
<keyword evidence="3" id="KW-1185">Reference proteome</keyword>
<dbReference type="AlphaFoldDB" id="A0A5C5VCL0"/>
<accession>A0A5C5VCL0</accession>
<evidence type="ECO:0000313" key="3">
    <source>
        <dbReference type="Proteomes" id="UP000316714"/>
    </source>
</evidence>
<dbReference type="PROSITE" id="PS00018">
    <property type="entry name" value="EF_HAND_1"/>
    <property type="match status" value="1"/>
</dbReference>
<protein>
    <recommendedName>
        <fullName evidence="4">PEP-CTERM protein-sorting domain-containing protein</fullName>
    </recommendedName>
</protein>
<name>A0A5C5VCL0_9BACT</name>
<dbReference type="InterPro" id="IPR018247">
    <property type="entry name" value="EF_Hand_1_Ca_BS"/>
</dbReference>
<dbReference type="Proteomes" id="UP000316714">
    <property type="component" value="Unassembled WGS sequence"/>
</dbReference>
<evidence type="ECO:0000313" key="2">
    <source>
        <dbReference type="EMBL" id="TWT35365.1"/>
    </source>
</evidence>
<reference evidence="2 3" key="1">
    <citation type="submission" date="2019-02" db="EMBL/GenBank/DDBJ databases">
        <title>Deep-cultivation of Planctomycetes and their phenomic and genomic characterization uncovers novel biology.</title>
        <authorList>
            <person name="Wiegand S."/>
            <person name="Jogler M."/>
            <person name="Boedeker C."/>
            <person name="Pinto D."/>
            <person name="Vollmers J."/>
            <person name="Rivas-Marin E."/>
            <person name="Kohn T."/>
            <person name="Peeters S.H."/>
            <person name="Heuer A."/>
            <person name="Rast P."/>
            <person name="Oberbeckmann S."/>
            <person name="Bunk B."/>
            <person name="Jeske O."/>
            <person name="Meyerdierks A."/>
            <person name="Storesund J.E."/>
            <person name="Kallscheuer N."/>
            <person name="Luecker S."/>
            <person name="Lage O.M."/>
            <person name="Pohl T."/>
            <person name="Merkel B.J."/>
            <person name="Hornburger P."/>
            <person name="Mueller R.-W."/>
            <person name="Bruemmer F."/>
            <person name="Labrenz M."/>
            <person name="Spormann A.M."/>
            <person name="Op Den Camp H."/>
            <person name="Overmann J."/>
            <person name="Amann R."/>
            <person name="Jetten M.S.M."/>
            <person name="Mascher T."/>
            <person name="Medema M.H."/>
            <person name="Devos D.P."/>
            <person name="Kaster A.-K."/>
            <person name="Ovreas L."/>
            <person name="Rohde M."/>
            <person name="Galperin M.Y."/>
            <person name="Jogler C."/>
        </authorList>
    </citation>
    <scope>NUCLEOTIDE SEQUENCE [LARGE SCALE GENOMIC DNA]</scope>
    <source>
        <strain evidence="2 3">KOR34</strain>
    </source>
</reference>
<feature type="signal peptide" evidence="1">
    <location>
        <begin position="1"/>
        <end position="24"/>
    </location>
</feature>
<evidence type="ECO:0000256" key="1">
    <source>
        <dbReference type="SAM" id="SignalP"/>
    </source>
</evidence>
<keyword evidence="1" id="KW-0732">Signal</keyword>
<evidence type="ECO:0008006" key="4">
    <source>
        <dbReference type="Google" id="ProtNLM"/>
    </source>
</evidence>
<dbReference type="EMBL" id="SIHJ01000001">
    <property type="protein sequence ID" value="TWT35365.1"/>
    <property type="molecule type" value="Genomic_DNA"/>
</dbReference>
<dbReference type="OrthoDB" id="225611at2"/>
<sequence length="459" mass="47053" precursor="true">MRLALAPVFAASTLVLTSCLPVHAQNFLFRWDAEQDEASTTSKWEDPVNWFDETTNANHNSVAPHFIPETDTLPAATFDVAVRNGGAVDFDDQTSLALAGAADAPVVIQRFFLGAPGAGSGSGTLNVSGGILNAGRSGAGIVTTIGRAQDGTLNISGGQVNVGHRVFLGSGVNGHGEINLSGGEFVIFRGGNSAIMTPEDITAYGRPSFELGADDGDSDPLNSTTGVFNISGGAFSTRAHIAIGKYGTIDVQGSAASQIGIGSNGSLDGGWLQYAGGTLRAGVDAGGITPILIDDVDDDGQGDVRFASGSLLDPYDLGGALQNVWHTVMQWDGTLVENGLSLTPTAIGAGWEMQVLGNLLQVRLPGEGGGLPGDYNSDGVVDAADYTVFRDNLGLNESALNGNGTGDPSGNVVAADYNLWRANYGASTAPSAASAAPEPASTLLLAAGVALMGQRRRQW</sequence>
<comment type="caution">
    <text evidence="2">The sequence shown here is derived from an EMBL/GenBank/DDBJ whole genome shotgun (WGS) entry which is preliminary data.</text>
</comment>